<evidence type="ECO:0000313" key="7">
    <source>
        <dbReference type="Proteomes" id="UP000790833"/>
    </source>
</evidence>
<dbReference type="EMBL" id="JAHMUF010000008">
    <property type="protein sequence ID" value="KAG7194209.1"/>
    <property type="molecule type" value="Genomic_DNA"/>
</dbReference>
<keyword evidence="4" id="KW-1133">Transmembrane helix</keyword>
<dbReference type="RefSeq" id="XP_043049756.1">
    <property type="nucleotide sequence ID" value="XM_043195583.1"/>
</dbReference>
<comment type="similarity">
    <text evidence="2">Belongs to the TMEM14 family.</text>
</comment>
<dbReference type="Gene3D" id="1.10.10.1740">
    <property type="entry name" value="Transmembrane protein 14-like"/>
    <property type="match status" value="1"/>
</dbReference>
<keyword evidence="3" id="KW-0812">Transmembrane</keyword>
<evidence type="ECO:0008006" key="8">
    <source>
        <dbReference type="Google" id="ProtNLM"/>
    </source>
</evidence>
<proteinExistence type="inferred from homology"/>
<evidence type="ECO:0000256" key="4">
    <source>
        <dbReference type="ARBA" id="ARBA00022989"/>
    </source>
</evidence>
<keyword evidence="5" id="KW-0472">Membrane</keyword>
<evidence type="ECO:0000313" key="6">
    <source>
        <dbReference type="EMBL" id="KAG7194209.1"/>
    </source>
</evidence>
<dbReference type="PANTHER" id="PTHR12668">
    <property type="entry name" value="TRANSMEMBRANE PROTEIN 14, 15"/>
    <property type="match status" value="1"/>
</dbReference>
<organism evidence="6 7">
    <name type="scientific">Scheffersomyces spartinae</name>
    <dbReference type="NCBI Taxonomy" id="45513"/>
    <lineage>
        <taxon>Eukaryota</taxon>
        <taxon>Fungi</taxon>
        <taxon>Dikarya</taxon>
        <taxon>Ascomycota</taxon>
        <taxon>Saccharomycotina</taxon>
        <taxon>Pichiomycetes</taxon>
        <taxon>Debaryomycetaceae</taxon>
        <taxon>Scheffersomyces</taxon>
    </lineage>
</organism>
<dbReference type="Pfam" id="PF03647">
    <property type="entry name" value="Tmemb_14"/>
    <property type="match status" value="1"/>
</dbReference>
<keyword evidence="7" id="KW-1185">Reference proteome</keyword>
<evidence type="ECO:0000256" key="3">
    <source>
        <dbReference type="ARBA" id="ARBA00022692"/>
    </source>
</evidence>
<dbReference type="InterPro" id="IPR044890">
    <property type="entry name" value="TMEM14_sf"/>
</dbReference>
<dbReference type="InterPro" id="IPR005349">
    <property type="entry name" value="TMEM14"/>
</dbReference>
<name>A0A9P7VA78_9ASCO</name>
<evidence type="ECO:0000256" key="1">
    <source>
        <dbReference type="ARBA" id="ARBA00004370"/>
    </source>
</evidence>
<evidence type="ECO:0000256" key="2">
    <source>
        <dbReference type="ARBA" id="ARBA00007590"/>
    </source>
</evidence>
<gene>
    <name evidence="6" type="ORF">KQ657_004921</name>
</gene>
<dbReference type="AlphaFoldDB" id="A0A9P7VA78"/>
<sequence>MEHPAYTLSALNLIGGAIAFSRKGSVPSLAAGLTLSATYLSAGYLLQKNADWGLELALGSSVVLSVAGLVRTLKTEFKKPVPMSILGVGLLSSSYYLYKYNEFYPLF</sequence>
<accession>A0A9P7VA78</accession>
<comment type="subcellular location">
    <subcellularLocation>
        <location evidence="1">Membrane</location>
    </subcellularLocation>
</comment>
<dbReference type="GO" id="GO:0016020">
    <property type="term" value="C:membrane"/>
    <property type="evidence" value="ECO:0007669"/>
    <property type="project" value="UniProtKB-SubCell"/>
</dbReference>
<protein>
    <recommendedName>
        <fullName evidence="8">TMEM14-domain-containing protein</fullName>
    </recommendedName>
</protein>
<dbReference type="OrthoDB" id="5620at2759"/>
<reference evidence="6" key="1">
    <citation type="submission" date="2021-03" db="EMBL/GenBank/DDBJ databases">
        <authorList>
            <person name="Palmer J.M."/>
        </authorList>
    </citation>
    <scope>NUCLEOTIDE SEQUENCE</scope>
    <source>
        <strain evidence="6">ARV_011</strain>
    </source>
</reference>
<evidence type="ECO:0000256" key="5">
    <source>
        <dbReference type="ARBA" id="ARBA00023136"/>
    </source>
</evidence>
<dbReference type="GeneID" id="66118295"/>
<dbReference type="Proteomes" id="UP000790833">
    <property type="component" value="Unassembled WGS sequence"/>
</dbReference>
<dbReference type="PANTHER" id="PTHR12668:SF53">
    <property type="entry name" value="TMEM14 PROTEIN HOMOLOG YJR085C"/>
    <property type="match status" value="1"/>
</dbReference>
<comment type="caution">
    <text evidence="6">The sequence shown here is derived from an EMBL/GenBank/DDBJ whole genome shotgun (WGS) entry which is preliminary data.</text>
</comment>